<evidence type="ECO:0000313" key="10">
    <source>
        <dbReference type="EMBL" id="RLP09140.1"/>
    </source>
</evidence>
<evidence type="ECO:0000256" key="7">
    <source>
        <dbReference type="ARBA" id="ARBA00022989"/>
    </source>
</evidence>
<dbReference type="PANTHER" id="PTHR30588:SF0">
    <property type="entry name" value="BRANCHED-CHAIN AMINO ACID PERMEASE BRNQ"/>
    <property type="match status" value="1"/>
</dbReference>
<dbReference type="AlphaFoldDB" id="A0A8B3FIZ7"/>
<accession>A0A8B3FIZ7</accession>
<dbReference type="GO" id="GO:0015188">
    <property type="term" value="F:L-isoleucine transmembrane transporter activity"/>
    <property type="evidence" value="ECO:0007669"/>
    <property type="project" value="TreeGrafter"/>
</dbReference>
<evidence type="ECO:0000256" key="1">
    <source>
        <dbReference type="ARBA" id="ARBA00004651"/>
    </source>
</evidence>
<dbReference type="GO" id="GO:0005886">
    <property type="term" value="C:plasma membrane"/>
    <property type="evidence" value="ECO:0007669"/>
    <property type="project" value="UniProtKB-SubCell"/>
</dbReference>
<name>A0A8B3FIZ7_9ACTN</name>
<comment type="caution">
    <text evidence="10">The sequence shown here is derived from an EMBL/GenBank/DDBJ whole genome shotgun (WGS) entry which is preliminary data.</text>
</comment>
<feature type="transmembrane region" description="Helical" evidence="9">
    <location>
        <begin position="137"/>
        <end position="155"/>
    </location>
</feature>
<organism evidence="10 11">
    <name type="scientific">Propionibacterium australiense</name>
    <dbReference type="NCBI Taxonomy" id="119981"/>
    <lineage>
        <taxon>Bacteria</taxon>
        <taxon>Bacillati</taxon>
        <taxon>Actinomycetota</taxon>
        <taxon>Actinomycetes</taxon>
        <taxon>Propionibacteriales</taxon>
        <taxon>Propionibacteriaceae</taxon>
        <taxon>Propionibacterium</taxon>
    </lineage>
</organism>
<evidence type="ECO:0000256" key="5">
    <source>
        <dbReference type="ARBA" id="ARBA00022692"/>
    </source>
</evidence>
<dbReference type="GO" id="GO:0005304">
    <property type="term" value="F:L-valine transmembrane transporter activity"/>
    <property type="evidence" value="ECO:0007669"/>
    <property type="project" value="TreeGrafter"/>
</dbReference>
<keyword evidence="5 9" id="KW-0812">Transmembrane</keyword>
<feature type="transmembrane region" description="Helical" evidence="9">
    <location>
        <begin position="56"/>
        <end position="85"/>
    </location>
</feature>
<dbReference type="InterPro" id="IPR004685">
    <property type="entry name" value="Brnchd-chn_aa_trnsp_Livcs"/>
</dbReference>
<comment type="similarity">
    <text evidence="2">Belongs to the branched chain amino acid transporter family.</text>
</comment>
<keyword evidence="6" id="KW-0029">Amino-acid transport</keyword>
<reference evidence="10 11" key="1">
    <citation type="submission" date="2018-10" db="EMBL/GenBank/DDBJ databases">
        <title>Propionibacterium australiense Genome Sequencing and Assembly.</title>
        <authorList>
            <person name="Bernier A.-M."/>
            <person name="Bernard K."/>
        </authorList>
    </citation>
    <scope>NUCLEOTIDE SEQUENCE [LARGE SCALE GENOMIC DNA]</scope>
    <source>
        <strain evidence="10 11">NML98A078</strain>
    </source>
</reference>
<evidence type="ECO:0000256" key="9">
    <source>
        <dbReference type="SAM" id="Phobius"/>
    </source>
</evidence>
<dbReference type="GO" id="GO:0015820">
    <property type="term" value="P:L-leucine transport"/>
    <property type="evidence" value="ECO:0007669"/>
    <property type="project" value="TreeGrafter"/>
</dbReference>
<protein>
    <recommendedName>
        <fullName evidence="12">Branched-chain amino acid transport system carrier protein</fullName>
    </recommendedName>
</protein>
<dbReference type="PANTHER" id="PTHR30588">
    <property type="entry name" value="BRANCHED-CHAIN AMINO ACID TRANSPORT SYSTEM 2 CARRIER PROTEIN"/>
    <property type="match status" value="1"/>
</dbReference>
<sequence length="191" mass="19933">MLFALFFAAVVVLACRTTSTGLLSAWSSYASAQWPRVGFGTQLVAGTLVGFCLANLGLGLIVTIVSPVTLLLYPVAITLVAVTLVDALAPGHLRAAYRWGSVCAGLLGLVSALSSLGVTAPSALLARTGLWNDETGWIVPTLACVVAGVVIDVAGGRWSTPAWDRGMPERFLDEGGASVVTIRRDGPRHER</sequence>
<evidence type="ECO:0000256" key="8">
    <source>
        <dbReference type="ARBA" id="ARBA00023136"/>
    </source>
</evidence>
<dbReference type="GO" id="GO:0015190">
    <property type="term" value="F:L-leucine transmembrane transporter activity"/>
    <property type="evidence" value="ECO:0007669"/>
    <property type="project" value="TreeGrafter"/>
</dbReference>
<evidence type="ECO:0000256" key="6">
    <source>
        <dbReference type="ARBA" id="ARBA00022970"/>
    </source>
</evidence>
<evidence type="ECO:0008006" key="12">
    <source>
        <dbReference type="Google" id="ProtNLM"/>
    </source>
</evidence>
<evidence type="ECO:0000256" key="4">
    <source>
        <dbReference type="ARBA" id="ARBA00022475"/>
    </source>
</evidence>
<keyword evidence="4" id="KW-1003">Cell membrane</keyword>
<evidence type="ECO:0000256" key="2">
    <source>
        <dbReference type="ARBA" id="ARBA00008540"/>
    </source>
</evidence>
<dbReference type="OrthoDB" id="9783920at2"/>
<dbReference type="Pfam" id="PF05525">
    <property type="entry name" value="Branch_AA_trans"/>
    <property type="match status" value="1"/>
</dbReference>
<dbReference type="EMBL" id="RCIW01000011">
    <property type="protein sequence ID" value="RLP09140.1"/>
    <property type="molecule type" value="Genomic_DNA"/>
</dbReference>
<comment type="subcellular location">
    <subcellularLocation>
        <location evidence="1">Cell membrane</location>
        <topology evidence="1">Multi-pass membrane protein</topology>
    </subcellularLocation>
</comment>
<proteinExistence type="inferred from homology"/>
<evidence type="ECO:0000313" key="11">
    <source>
        <dbReference type="Proteomes" id="UP000279336"/>
    </source>
</evidence>
<feature type="transmembrane region" description="Helical" evidence="9">
    <location>
        <begin position="97"/>
        <end position="117"/>
    </location>
</feature>
<dbReference type="GO" id="GO:0015818">
    <property type="term" value="P:isoleucine transport"/>
    <property type="evidence" value="ECO:0007669"/>
    <property type="project" value="TreeGrafter"/>
</dbReference>
<dbReference type="Proteomes" id="UP000279336">
    <property type="component" value="Unassembled WGS sequence"/>
</dbReference>
<keyword evidence="8 9" id="KW-0472">Membrane</keyword>
<keyword evidence="7 9" id="KW-1133">Transmembrane helix</keyword>
<gene>
    <name evidence="10" type="ORF">D7U36_08305</name>
</gene>
<keyword evidence="3" id="KW-0813">Transport</keyword>
<evidence type="ECO:0000256" key="3">
    <source>
        <dbReference type="ARBA" id="ARBA00022448"/>
    </source>
</evidence>